<dbReference type="Pfam" id="PF10410">
    <property type="entry name" value="DnaB_bind"/>
    <property type="match status" value="1"/>
</dbReference>
<evidence type="ECO:0000256" key="8">
    <source>
        <dbReference type="ARBA" id="ARBA00022833"/>
    </source>
</evidence>
<proteinExistence type="predicted"/>
<evidence type="ECO:0000313" key="13">
    <source>
        <dbReference type="EMBL" id="PIZ86788.1"/>
    </source>
</evidence>
<evidence type="ECO:0000259" key="12">
    <source>
        <dbReference type="PROSITE" id="PS50880"/>
    </source>
</evidence>
<organism evidence="13 14">
    <name type="scientific">Candidatus Nealsonbacteria bacterium CG_4_10_14_0_2_um_filter_40_15</name>
    <dbReference type="NCBI Taxonomy" id="1974682"/>
    <lineage>
        <taxon>Bacteria</taxon>
        <taxon>Candidatus Nealsoniibacteriota</taxon>
    </lineage>
</organism>
<evidence type="ECO:0000256" key="2">
    <source>
        <dbReference type="ARBA" id="ARBA00022515"/>
    </source>
</evidence>
<dbReference type="NCBIfam" id="TIGR01391">
    <property type="entry name" value="dnaG"/>
    <property type="match status" value="1"/>
</dbReference>
<dbReference type="InterPro" id="IPR006171">
    <property type="entry name" value="TOPRIM_dom"/>
</dbReference>
<dbReference type="InterPro" id="IPR050219">
    <property type="entry name" value="DnaG_primase"/>
</dbReference>
<dbReference type="InterPro" id="IPR037068">
    <property type="entry name" value="DNA_primase_core_N_sf"/>
</dbReference>
<evidence type="ECO:0000256" key="1">
    <source>
        <dbReference type="ARBA" id="ARBA00022478"/>
    </source>
</evidence>
<dbReference type="FunFam" id="3.90.980.10:FF:000001">
    <property type="entry name" value="DNA primase"/>
    <property type="match status" value="1"/>
</dbReference>
<accession>A0A2M7UTW2</accession>
<keyword evidence="5" id="KW-0235">DNA replication</keyword>
<evidence type="ECO:0000256" key="11">
    <source>
        <dbReference type="ARBA" id="ARBA00023163"/>
    </source>
</evidence>
<dbReference type="Gene3D" id="3.40.1360.10">
    <property type="match status" value="1"/>
</dbReference>
<dbReference type="Proteomes" id="UP000229166">
    <property type="component" value="Unassembled WGS sequence"/>
</dbReference>
<dbReference type="SMART" id="SM00493">
    <property type="entry name" value="TOPRIM"/>
    <property type="match status" value="1"/>
</dbReference>
<dbReference type="PANTHER" id="PTHR30313">
    <property type="entry name" value="DNA PRIMASE"/>
    <property type="match status" value="1"/>
</dbReference>
<evidence type="ECO:0000256" key="6">
    <source>
        <dbReference type="ARBA" id="ARBA00022723"/>
    </source>
</evidence>
<reference evidence="14" key="1">
    <citation type="submission" date="2017-09" db="EMBL/GenBank/DDBJ databases">
        <title>Depth-based differentiation of microbial function through sediment-hosted aquifers and enrichment of novel symbionts in the deep terrestrial subsurface.</title>
        <authorList>
            <person name="Probst A.J."/>
            <person name="Ladd B."/>
            <person name="Jarett J.K."/>
            <person name="Geller-Mcgrath D.E."/>
            <person name="Sieber C.M.K."/>
            <person name="Emerson J.B."/>
            <person name="Anantharaman K."/>
            <person name="Thomas B.C."/>
            <person name="Malmstrom R."/>
            <person name="Stieglmeier M."/>
            <person name="Klingl A."/>
            <person name="Woyke T."/>
            <person name="Ryan C.M."/>
            <person name="Banfield J.F."/>
        </authorList>
    </citation>
    <scope>NUCLEOTIDE SEQUENCE [LARGE SCALE GENOMIC DNA]</scope>
</reference>
<evidence type="ECO:0000256" key="5">
    <source>
        <dbReference type="ARBA" id="ARBA00022705"/>
    </source>
</evidence>
<dbReference type="Pfam" id="PF13155">
    <property type="entry name" value="Toprim_2"/>
    <property type="match status" value="1"/>
</dbReference>
<keyword evidence="4" id="KW-0548">Nucleotidyltransferase</keyword>
<dbReference type="GO" id="GO:0016779">
    <property type="term" value="F:nucleotidyltransferase activity"/>
    <property type="evidence" value="ECO:0007669"/>
    <property type="project" value="UniProtKB-KW"/>
</dbReference>
<dbReference type="SUPFAM" id="SSF56731">
    <property type="entry name" value="DNA primase core"/>
    <property type="match status" value="1"/>
</dbReference>
<evidence type="ECO:0000313" key="14">
    <source>
        <dbReference type="Proteomes" id="UP000229166"/>
    </source>
</evidence>
<protein>
    <submittedName>
        <fullName evidence="13">DNA primase</fullName>
    </submittedName>
</protein>
<evidence type="ECO:0000256" key="7">
    <source>
        <dbReference type="ARBA" id="ARBA00022771"/>
    </source>
</evidence>
<dbReference type="GO" id="GO:0005737">
    <property type="term" value="C:cytoplasm"/>
    <property type="evidence" value="ECO:0007669"/>
    <property type="project" value="TreeGrafter"/>
</dbReference>
<evidence type="ECO:0000256" key="3">
    <source>
        <dbReference type="ARBA" id="ARBA00022679"/>
    </source>
</evidence>
<dbReference type="InterPro" id="IPR006295">
    <property type="entry name" value="DNA_primase_DnaG"/>
</dbReference>
<evidence type="ECO:0000256" key="9">
    <source>
        <dbReference type="ARBA" id="ARBA00022842"/>
    </source>
</evidence>
<keyword evidence="10" id="KW-0238">DNA-binding</keyword>
<dbReference type="GO" id="GO:0003677">
    <property type="term" value="F:DNA binding"/>
    <property type="evidence" value="ECO:0007669"/>
    <property type="project" value="UniProtKB-KW"/>
</dbReference>
<dbReference type="InterPro" id="IPR013264">
    <property type="entry name" value="DNAG_N"/>
</dbReference>
<feature type="domain" description="Toprim" evidence="12">
    <location>
        <begin position="193"/>
        <end position="274"/>
    </location>
</feature>
<keyword evidence="11" id="KW-0804">Transcription</keyword>
<keyword evidence="8" id="KW-0862">Zinc</keyword>
<dbReference type="GO" id="GO:0000428">
    <property type="term" value="C:DNA-directed RNA polymerase complex"/>
    <property type="evidence" value="ECO:0007669"/>
    <property type="project" value="UniProtKB-KW"/>
</dbReference>
<dbReference type="Gene3D" id="3.90.980.10">
    <property type="entry name" value="DNA primase, catalytic core, N-terminal domain"/>
    <property type="match status" value="1"/>
</dbReference>
<dbReference type="PANTHER" id="PTHR30313:SF2">
    <property type="entry name" value="DNA PRIMASE"/>
    <property type="match status" value="1"/>
</dbReference>
<dbReference type="GO" id="GO:1990077">
    <property type="term" value="C:primosome complex"/>
    <property type="evidence" value="ECO:0007669"/>
    <property type="project" value="UniProtKB-KW"/>
</dbReference>
<dbReference type="GO" id="GO:0006269">
    <property type="term" value="P:DNA replication, synthesis of primer"/>
    <property type="evidence" value="ECO:0007669"/>
    <property type="project" value="UniProtKB-KW"/>
</dbReference>
<sequence length="462" mass="52701">MFKFVMQIEGVEFGDALRILAQKAGVELKRQTPEYVAWQTERQKLYEICELAARFFEKQLQESKTGEAAKKYLLSRGITEESIIKWRIGYAPDVWQGLSDFLNSSGYQKNEIEKAGLSITSEQGSFYDRFRGRIIFPIFDLNSQVVGFGGRVFKDKDKKEIAKYVNTPQTILYDKSRIVYGLDRAKMAVRKQEECVLVEGYTDVILSHQAGVENVVATSGTALTSYQLKIIKRYSDNLLTAFDMDVAGDSATKRGVDLAINQGFNVKVIIMPEGKDPADVISRNPKDWEKIITDKKSVLDFYFESTFSKFNKDDPEGKREISKILLPVIKRIPNKIVQSHWVGELAKRIRIKEEDVEEELNKVKLDEYSEALGMEPEEIADLPSKSRKELLEERLIILILKSPQNLEIVRECEITGLSSLIGEILGKLKENKDLDPKKLSQEAEVLFNCLALKSEIEDIEEK</sequence>
<dbReference type="AlphaFoldDB" id="A0A2M7UTW2"/>
<evidence type="ECO:0000256" key="4">
    <source>
        <dbReference type="ARBA" id="ARBA00022695"/>
    </source>
</evidence>
<keyword evidence="6" id="KW-0479">Metal-binding</keyword>
<dbReference type="PROSITE" id="PS50880">
    <property type="entry name" value="TOPRIM"/>
    <property type="match status" value="1"/>
</dbReference>
<keyword evidence="2" id="KW-0639">Primosome</keyword>
<name>A0A2M7UTW2_9BACT</name>
<dbReference type="EMBL" id="PFOZ01000052">
    <property type="protein sequence ID" value="PIZ86788.1"/>
    <property type="molecule type" value="Genomic_DNA"/>
</dbReference>
<gene>
    <name evidence="13" type="ORF">COX92_02570</name>
</gene>
<feature type="non-terminal residue" evidence="13">
    <location>
        <position position="462"/>
    </location>
</feature>
<dbReference type="Pfam" id="PF08275">
    <property type="entry name" value="DNAG_N"/>
    <property type="match status" value="1"/>
</dbReference>
<keyword evidence="7" id="KW-0863">Zinc-finger</keyword>
<dbReference type="InterPro" id="IPR034151">
    <property type="entry name" value="TOPRIM_DnaG_bac"/>
</dbReference>
<comment type="caution">
    <text evidence="13">The sequence shown here is derived from an EMBL/GenBank/DDBJ whole genome shotgun (WGS) entry which is preliminary data.</text>
</comment>
<keyword evidence="9" id="KW-0460">Magnesium</keyword>
<dbReference type="InterPro" id="IPR019475">
    <property type="entry name" value="DNA_primase_DnaB-bd"/>
</dbReference>
<dbReference type="CDD" id="cd03364">
    <property type="entry name" value="TOPRIM_DnaG_primases"/>
    <property type="match status" value="1"/>
</dbReference>
<keyword evidence="3" id="KW-0808">Transferase</keyword>
<keyword evidence="1" id="KW-0240">DNA-directed RNA polymerase</keyword>
<dbReference type="GO" id="GO:0008270">
    <property type="term" value="F:zinc ion binding"/>
    <property type="evidence" value="ECO:0007669"/>
    <property type="project" value="UniProtKB-KW"/>
</dbReference>
<evidence type="ECO:0000256" key="10">
    <source>
        <dbReference type="ARBA" id="ARBA00023125"/>
    </source>
</evidence>